<dbReference type="InterPro" id="IPR012657">
    <property type="entry name" value="23S_rRNA-intervening_sequence"/>
</dbReference>
<dbReference type="STRING" id="1805209.AUJ73_03125"/>
<dbReference type="PANTHER" id="PTHR38471:SF2">
    <property type="entry name" value="FOUR HELIX BUNDLE PROTEIN"/>
    <property type="match status" value="1"/>
</dbReference>
<dbReference type="InterPro" id="IPR036583">
    <property type="entry name" value="23S_rRNA_IVS_sf"/>
</dbReference>
<reference evidence="1 2" key="1">
    <citation type="journal article" date="2016" name="Environ. Microbiol.">
        <title>Genomic resolution of a cold subsurface aquifer community provides metabolic insights for novel microbes adapted to high CO concentrations.</title>
        <authorList>
            <person name="Probst A.J."/>
            <person name="Castelle C.J."/>
            <person name="Singh A."/>
            <person name="Brown C.T."/>
            <person name="Anantharaman K."/>
            <person name="Sharon I."/>
            <person name="Hug L.A."/>
            <person name="Burstein D."/>
            <person name="Emerson J.B."/>
            <person name="Thomas B.C."/>
            <person name="Banfield J.F."/>
        </authorList>
    </citation>
    <scope>NUCLEOTIDE SEQUENCE [LARGE SCALE GENOMIC DNA]</scope>
    <source>
        <strain evidence="1">CG1_02_37_22</strain>
    </source>
</reference>
<comment type="caution">
    <text evidence="1">The sequence shown here is derived from an EMBL/GenBank/DDBJ whole genome shotgun (WGS) entry which is preliminary data.</text>
</comment>
<sequence length="115" mass="13714">MRDIIVIKADKFAHEVYRVSRLFPKEEIYGLTSQLRRSVLSVVLNVIEGFARNRNLEYLHFLEIAYGSLKESKYLLHFCYKEDILTKKDYTVLISIAEEIGKMIWDRMKRIKNIK</sequence>
<organism evidence="1 2">
    <name type="scientific">Candidatus Gottesmanbacteria bacterium CG1_02_37_22</name>
    <dbReference type="NCBI Taxonomy" id="1805209"/>
    <lineage>
        <taxon>Bacteria</taxon>
        <taxon>Candidatus Gottesmaniibacteriota</taxon>
    </lineage>
</organism>
<evidence type="ECO:0000313" key="2">
    <source>
        <dbReference type="Proteomes" id="UP000183120"/>
    </source>
</evidence>
<evidence type="ECO:0008006" key="3">
    <source>
        <dbReference type="Google" id="ProtNLM"/>
    </source>
</evidence>
<evidence type="ECO:0000313" key="1">
    <source>
        <dbReference type="EMBL" id="OIO13855.1"/>
    </source>
</evidence>
<dbReference type="AlphaFoldDB" id="A0A1J4TUV1"/>
<name>A0A1J4TUV1_9BACT</name>
<dbReference type="PANTHER" id="PTHR38471">
    <property type="entry name" value="FOUR HELIX BUNDLE PROTEIN"/>
    <property type="match status" value="1"/>
</dbReference>
<proteinExistence type="predicted"/>
<accession>A0A1J4TUV1</accession>
<dbReference type="Proteomes" id="UP000183120">
    <property type="component" value="Unassembled WGS sequence"/>
</dbReference>
<dbReference type="EMBL" id="MNUY01000048">
    <property type="protein sequence ID" value="OIO13855.1"/>
    <property type="molecule type" value="Genomic_DNA"/>
</dbReference>
<dbReference type="Pfam" id="PF05635">
    <property type="entry name" value="23S_rRNA_IVP"/>
    <property type="match status" value="1"/>
</dbReference>
<protein>
    <recommendedName>
        <fullName evidence="3">Four helix bundle protein</fullName>
    </recommendedName>
</protein>
<dbReference type="CDD" id="cd16377">
    <property type="entry name" value="23S_rRNA_IVP_like"/>
    <property type="match status" value="1"/>
</dbReference>
<dbReference type="NCBIfam" id="TIGR02436">
    <property type="entry name" value="four helix bundle protein"/>
    <property type="match status" value="1"/>
</dbReference>
<dbReference type="Gene3D" id="1.20.1440.60">
    <property type="entry name" value="23S rRNA-intervening sequence"/>
    <property type="match status" value="1"/>
</dbReference>
<dbReference type="SUPFAM" id="SSF158446">
    <property type="entry name" value="IVS-encoded protein-like"/>
    <property type="match status" value="1"/>
</dbReference>
<gene>
    <name evidence="1" type="ORF">AUJ73_03125</name>
</gene>